<dbReference type="Proteomes" id="UP000006073">
    <property type="component" value="Unassembled WGS sequence"/>
</dbReference>
<dbReference type="EMBL" id="ALWO02000036">
    <property type="protein sequence ID" value="EOZ96017.1"/>
    <property type="molecule type" value="Genomic_DNA"/>
</dbReference>
<sequence>MEKGYCFSRKESQGYCILEDGSIVYVKPIQFLENQIKPKSAGILANLESGLLQILHKYLH</sequence>
<name>S2D9U9_INDAL</name>
<reference evidence="1 2" key="1">
    <citation type="journal article" date="2013" name="Genome Announc.">
        <title>Draft Genome Sequence of Indibacter alkaliphilus Strain LW1T, Isolated from Lonar Lake, a Haloalkaline Lake in the Buldana District of Maharashtra, India.</title>
        <authorList>
            <person name="Singh A."/>
            <person name="Kumar Jangir P."/>
            <person name="Sharma R."/>
            <person name="Singh A."/>
            <person name="Kumar Pinnaka A."/>
            <person name="Shivaji S."/>
        </authorList>
    </citation>
    <scope>NUCLEOTIDE SEQUENCE [LARGE SCALE GENOMIC DNA]</scope>
    <source>
        <strain evidence="2">CCUG 57479 / KCTC 22604 / LW1</strain>
    </source>
</reference>
<evidence type="ECO:0000313" key="1">
    <source>
        <dbReference type="EMBL" id="EOZ96017.1"/>
    </source>
</evidence>
<evidence type="ECO:0000313" key="2">
    <source>
        <dbReference type="Proteomes" id="UP000006073"/>
    </source>
</evidence>
<dbReference type="STRING" id="1189612.A33Q_2610"/>
<gene>
    <name evidence="1" type="ORF">A33Q_2610</name>
</gene>
<keyword evidence="2" id="KW-1185">Reference proteome</keyword>
<comment type="caution">
    <text evidence="1">The sequence shown here is derived from an EMBL/GenBank/DDBJ whole genome shotgun (WGS) entry which is preliminary data.</text>
</comment>
<proteinExistence type="predicted"/>
<dbReference type="AlphaFoldDB" id="S2D9U9"/>
<accession>S2D9U9</accession>
<organism evidence="1 2">
    <name type="scientific">Indibacter alkaliphilus (strain CCUG 57479 / KCTC 22604 / LW1)</name>
    <dbReference type="NCBI Taxonomy" id="1189612"/>
    <lineage>
        <taxon>Bacteria</taxon>
        <taxon>Pseudomonadati</taxon>
        <taxon>Bacteroidota</taxon>
        <taxon>Cytophagia</taxon>
        <taxon>Cytophagales</taxon>
        <taxon>Cyclobacteriaceae</taxon>
    </lineage>
</organism>
<protein>
    <submittedName>
        <fullName evidence="1">Uncharacterized protein</fullName>
    </submittedName>
</protein>